<keyword evidence="2" id="KW-1185">Reference proteome</keyword>
<protein>
    <submittedName>
        <fullName evidence="1">Uncharacterized protein</fullName>
    </submittedName>
</protein>
<proteinExistence type="predicted"/>
<name>A0A7J9KGG5_9ROSI</name>
<reference evidence="1 2" key="1">
    <citation type="journal article" date="2019" name="Genome Biol. Evol.">
        <title>Insights into the evolution of the New World diploid cottons (Gossypium, subgenus Houzingenia) based on genome sequencing.</title>
        <authorList>
            <person name="Grover C.E."/>
            <person name="Arick M.A. 2nd"/>
            <person name="Thrash A."/>
            <person name="Conover J.L."/>
            <person name="Sanders W.S."/>
            <person name="Peterson D.G."/>
            <person name="Frelichowski J.E."/>
            <person name="Scheffler J.A."/>
            <person name="Scheffler B.E."/>
            <person name="Wendel J.F."/>
        </authorList>
    </citation>
    <scope>NUCLEOTIDE SEQUENCE [LARGE SCALE GENOMIC DNA]</scope>
    <source>
        <strain evidence="1">6</strain>
        <tissue evidence="1">Leaf</tissue>
    </source>
</reference>
<evidence type="ECO:0000313" key="2">
    <source>
        <dbReference type="Proteomes" id="UP000593575"/>
    </source>
</evidence>
<comment type="caution">
    <text evidence="1">The sequence shown here is derived from an EMBL/GenBank/DDBJ whole genome shotgun (WGS) entry which is preliminary data.</text>
</comment>
<dbReference type="EMBL" id="JABFAE010416684">
    <property type="protein sequence ID" value="MBA0845554.1"/>
    <property type="molecule type" value="Genomic_DNA"/>
</dbReference>
<accession>A0A7J9KGG5</accession>
<sequence>MNEVCNWLTTSLGLEG</sequence>
<organism evidence="1 2">
    <name type="scientific">Gossypium armourianum</name>
    <dbReference type="NCBI Taxonomy" id="34283"/>
    <lineage>
        <taxon>Eukaryota</taxon>
        <taxon>Viridiplantae</taxon>
        <taxon>Streptophyta</taxon>
        <taxon>Embryophyta</taxon>
        <taxon>Tracheophyta</taxon>
        <taxon>Spermatophyta</taxon>
        <taxon>Magnoliopsida</taxon>
        <taxon>eudicotyledons</taxon>
        <taxon>Gunneridae</taxon>
        <taxon>Pentapetalae</taxon>
        <taxon>rosids</taxon>
        <taxon>malvids</taxon>
        <taxon>Malvales</taxon>
        <taxon>Malvaceae</taxon>
        <taxon>Malvoideae</taxon>
        <taxon>Gossypium</taxon>
    </lineage>
</organism>
<evidence type="ECO:0000313" key="1">
    <source>
        <dbReference type="EMBL" id="MBA0845554.1"/>
    </source>
</evidence>
<gene>
    <name evidence="1" type="ORF">Goarm_023326</name>
</gene>
<dbReference type="Proteomes" id="UP000593575">
    <property type="component" value="Unassembled WGS sequence"/>
</dbReference>
<dbReference type="AlphaFoldDB" id="A0A7J9KGG5"/>